<organism evidence="1 2">
    <name type="scientific">Theileria equi strain WA</name>
    <dbReference type="NCBI Taxonomy" id="1537102"/>
    <lineage>
        <taxon>Eukaryota</taxon>
        <taxon>Sar</taxon>
        <taxon>Alveolata</taxon>
        <taxon>Apicomplexa</taxon>
        <taxon>Aconoidasida</taxon>
        <taxon>Piroplasmida</taxon>
        <taxon>Theileriidae</taxon>
        <taxon>Theileria</taxon>
    </lineage>
</organism>
<dbReference type="RefSeq" id="XP_004832903.1">
    <property type="nucleotide sequence ID" value="XM_004832846.1"/>
</dbReference>
<evidence type="ECO:0000313" key="2">
    <source>
        <dbReference type="Proteomes" id="UP000031512"/>
    </source>
</evidence>
<accession>L1LDM2</accession>
<dbReference type="eggNOG" id="ENOG502STFC">
    <property type="taxonomic scope" value="Eukaryota"/>
</dbReference>
<protein>
    <submittedName>
        <fullName evidence="1">Uncharacterized protein</fullName>
    </submittedName>
</protein>
<evidence type="ECO:0000313" key="1">
    <source>
        <dbReference type="EMBL" id="EKX73451.1"/>
    </source>
</evidence>
<gene>
    <name evidence="1" type="ORF">BEWA_034870</name>
</gene>
<sequence>MQFFSSISSILRPLNLCSAPTLRKVVKHKNKPKTQEKVGVTRYLPYLPPGLVVDTVKSLKERESLSEILDLIFSPLKPTDTQEERVLYQNVYSSYKAYKQKIADKYLERQLFVEKEIFEAIQNLPENLYDEAVQSETEPIPEELTYQRAYRDQLINSELSDFEVDKLDAYRMLMYLRFPHLDIKKRSPGMFWIEEKKAISRQKQASLLARRKK</sequence>
<comment type="caution">
    <text evidence="1">The sequence shown here is derived from an EMBL/GenBank/DDBJ whole genome shotgun (WGS) entry which is preliminary data.</text>
</comment>
<dbReference type="OrthoDB" id="1668230at2759"/>
<dbReference type="EMBL" id="ACOU01000002">
    <property type="protein sequence ID" value="EKX73451.1"/>
    <property type="molecule type" value="Genomic_DNA"/>
</dbReference>
<dbReference type="GeneID" id="15807863"/>
<keyword evidence="2" id="KW-1185">Reference proteome</keyword>
<name>L1LDM2_THEEQ</name>
<dbReference type="AlphaFoldDB" id="L1LDM2"/>
<proteinExistence type="predicted"/>
<reference evidence="1 2" key="1">
    <citation type="journal article" date="2012" name="BMC Genomics">
        <title>Comparative genomic analysis and phylogenetic position of Theileria equi.</title>
        <authorList>
            <person name="Kappmeyer L.S."/>
            <person name="Thiagarajan M."/>
            <person name="Herndon D.R."/>
            <person name="Ramsay J.D."/>
            <person name="Caler E."/>
            <person name="Djikeng A."/>
            <person name="Gillespie J.J."/>
            <person name="Lau A.O."/>
            <person name="Roalson E.H."/>
            <person name="Silva J.C."/>
            <person name="Silva M.G."/>
            <person name="Suarez C.E."/>
            <person name="Ueti M.W."/>
            <person name="Nene V.M."/>
            <person name="Mealey R.H."/>
            <person name="Knowles D.P."/>
            <person name="Brayton K.A."/>
        </authorList>
    </citation>
    <scope>NUCLEOTIDE SEQUENCE [LARGE SCALE GENOMIC DNA]</scope>
    <source>
        <strain evidence="1 2">WA</strain>
    </source>
</reference>
<dbReference type="VEuPathDB" id="PiroplasmaDB:BEWA_034870"/>
<dbReference type="Proteomes" id="UP000031512">
    <property type="component" value="Unassembled WGS sequence"/>
</dbReference>
<dbReference type="KEGG" id="beq:BEWA_034870"/>